<dbReference type="GO" id="GO:0003951">
    <property type="term" value="F:NAD+ kinase activity"/>
    <property type="evidence" value="ECO:0007669"/>
    <property type="project" value="UniProtKB-UniRule"/>
</dbReference>
<name>A0A0R2NJN8_9LACO</name>
<dbReference type="EC" id="2.7.1.23" evidence="8"/>
<evidence type="ECO:0000256" key="2">
    <source>
        <dbReference type="ARBA" id="ARBA00022741"/>
    </source>
</evidence>
<keyword evidence="8" id="KW-0963">Cytoplasm</keyword>
<dbReference type="EMBL" id="JQCQ01000021">
    <property type="protein sequence ID" value="KRO24811.1"/>
    <property type="molecule type" value="Genomic_DNA"/>
</dbReference>
<comment type="cofactor">
    <cofactor evidence="8">
        <name>a divalent metal cation</name>
        <dbReference type="ChEBI" id="CHEBI:60240"/>
    </cofactor>
</comment>
<keyword evidence="10" id="KW-1185">Reference proteome</keyword>
<evidence type="ECO:0000256" key="6">
    <source>
        <dbReference type="ARBA" id="ARBA00023027"/>
    </source>
</evidence>
<comment type="similarity">
    <text evidence="8">Belongs to the NAD kinase family.</text>
</comment>
<gene>
    <name evidence="8" type="primary">nadK</name>
    <name evidence="9" type="ORF">IV88_GL000726</name>
</gene>
<dbReference type="SUPFAM" id="SSF111331">
    <property type="entry name" value="NAD kinase/diacylglycerol kinase-like"/>
    <property type="match status" value="1"/>
</dbReference>
<dbReference type="Pfam" id="PF01513">
    <property type="entry name" value="NAD_kinase"/>
    <property type="match status" value="1"/>
</dbReference>
<dbReference type="GO" id="GO:0006741">
    <property type="term" value="P:NADP+ biosynthetic process"/>
    <property type="evidence" value="ECO:0007669"/>
    <property type="project" value="UniProtKB-UniRule"/>
</dbReference>
<accession>A0A0R2NJN8</accession>
<keyword evidence="1 8" id="KW-0808">Transferase</keyword>
<dbReference type="HAMAP" id="MF_00361">
    <property type="entry name" value="NAD_kinase"/>
    <property type="match status" value="1"/>
</dbReference>
<feature type="active site" description="Proton acceptor" evidence="8">
    <location>
        <position position="45"/>
    </location>
</feature>
<dbReference type="PANTHER" id="PTHR20275">
    <property type="entry name" value="NAD KINASE"/>
    <property type="match status" value="1"/>
</dbReference>
<feature type="binding site" evidence="8">
    <location>
        <begin position="45"/>
        <end position="46"/>
    </location>
    <ligand>
        <name>NAD(+)</name>
        <dbReference type="ChEBI" id="CHEBI:57540"/>
    </ligand>
</feature>
<dbReference type="GO" id="GO:0019674">
    <property type="term" value="P:NAD+ metabolic process"/>
    <property type="evidence" value="ECO:0007669"/>
    <property type="project" value="InterPro"/>
</dbReference>
<dbReference type="InterPro" id="IPR002504">
    <property type="entry name" value="NADK"/>
</dbReference>
<feature type="binding site" evidence="8">
    <location>
        <position position="150"/>
    </location>
    <ligand>
        <name>NAD(+)</name>
        <dbReference type="ChEBI" id="CHEBI:57540"/>
    </ligand>
</feature>
<dbReference type="InterPro" id="IPR016064">
    <property type="entry name" value="NAD/diacylglycerol_kinase_sf"/>
</dbReference>
<evidence type="ECO:0000256" key="5">
    <source>
        <dbReference type="ARBA" id="ARBA00022857"/>
    </source>
</evidence>
<feature type="binding site" evidence="8">
    <location>
        <begin position="161"/>
        <end position="166"/>
    </location>
    <ligand>
        <name>NAD(+)</name>
        <dbReference type="ChEBI" id="CHEBI:57540"/>
    </ligand>
</feature>
<dbReference type="AlphaFoldDB" id="A0A0R2NJN8"/>
<feature type="binding site" evidence="8">
    <location>
        <position position="148"/>
    </location>
    <ligand>
        <name>NAD(+)</name>
        <dbReference type="ChEBI" id="CHEBI:57540"/>
    </ligand>
</feature>
<sequence length="268" mass="29907">MKIALYHSGQDHSLDVANDLKQLLLNENFEIDDVDPDIVITIGGDGTLLSAVHKYRALMNKVRFVGVHTGHLGFYTDWRDYELEKLVAALKEDHGEEVGYPLLEIAVQYEGEKKPVIYNAVNESTLKKISGTLVADVYIGGVLFERFRGDGLCVSTPTGSTAYNRSVGGAIVHPRLKVLQMAEIASINNRVFRTVGASLILAPNEKITIIPVAQGTFNFTSDREDTVGRVIKQVEYRIAKEEVHFAKYRHTGFWNRVQNAFIGKDNEV</sequence>
<dbReference type="PATRIC" id="fig|480391.4.peg.737"/>
<feature type="binding site" evidence="8">
    <location>
        <position position="185"/>
    </location>
    <ligand>
        <name>NAD(+)</name>
        <dbReference type="ChEBI" id="CHEBI:57540"/>
    </ligand>
</feature>
<dbReference type="GO" id="GO:0051287">
    <property type="term" value="F:NAD binding"/>
    <property type="evidence" value="ECO:0007669"/>
    <property type="project" value="UniProtKB-ARBA"/>
</dbReference>
<dbReference type="Gene3D" id="2.60.200.30">
    <property type="entry name" value="Probable inorganic polyphosphate/atp-NAD kinase, domain 2"/>
    <property type="match status" value="1"/>
</dbReference>
<evidence type="ECO:0000313" key="10">
    <source>
        <dbReference type="Proteomes" id="UP000051249"/>
    </source>
</evidence>
<evidence type="ECO:0000256" key="3">
    <source>
        <dbReference type="ARBA" id="ARBA00022777"/>
    </source>
</evidence>
<evidence type="ECO:0000256" key="7">
    <source>
        <dbReference type="ARBA" id="ARBA00047925"/>
    </source>
</evidence>
<evidence type="ECO:0000256" key="1">
    <source>
        <dbReference type="ARBA" id="ARBA00022679"/>
    </source>
</evidence>
<evidence type="ECO:0000256" key="8">
    <source>
        <dbReference type="HAMAP-Rule" id="MF_00361"/>
    </source>
</evidence>
<dbReference type="NCBIfam" id="NF003424">
    <property type="entry name" value="PRK04885.1"/>
    <property type="match status" value="1"/>
</dbReference>
<comment type="catalytic activity">
    <reaction evidence="7 8">
        <text>NAD(+) + ATP = ADP + NADP(+) + H(+)</text>
        <dbReference type="Rhea" id="RHEA:18629"/>
        <dbReference type="ChEBI" id="CHEBI:15378"/>
        <dbReference type="ChEBI" id="CHEBI:30616"/>
        <dbReference type="ChEBI" id="CHEBI:57540"/>
        <dbReference type="ChEBI" id="CHEBI:58349"/>
        <dbReference type="ChEBI" id="CHEBI:456216"/>
        <dbReference type="EC" id="2.7.1.23"/>
    </reaction>
</comment>
<dbReference type="GO" id="GO:0046872">
    <property type="term" value="F:metal ion binding"/>
    <property type="evidence" value="ECO:0007669"/>
    <property type="project" value="UniProtKB-UniRule"/>
</dbReference>
<dbReference type="InterPro" id="IPR017438">
    <property type="entry name" value="ATP-NAD_kinase_N"/>
</dbReference>
<dbReference type="Proteomes" id="UP000051249">
    <property type="component" value="Unassembled WGS sequence"/>
</dbReference>
<dbReference type="PANTHER" id="PTHR20275:SF0">
    <property type="entry name" value="NAD KINASE"/>
    <property type="match status" value="1"/>
</dbReference>
<organism evidence="9 10">
    <name type="scientific">Pediococcus argentinicus</name>
    <dbReference type="NCBI Taxonomy" id="480391"/>
    <lineage>
        <taxon>Bacteria</taxon>
        <taxon>Bacillati</taxon>
        <taxon>Bacillota</taxon>
        <taxon>Bacilli</taxon>
        <taxon>Lactobacillales</taxon>
        <taxon>Lactobacillaceae</taxon>
        <taxon>Pediococcus</taxon>
    </lineage>
</organism>
<dbReference type="GO" id="GO:0005737">
    <property type="term" value="C:cytoplasm"/>
    <property type="evidence" value="ECO:0007669"/>
    <property type="project" value="UniProtKB-SubCell"/>
</dbReference>
<comment type="function">
    <text evidence="8">Involved in the regulation of the intracellular balance of NAD and NADP, and is a key enzyme in the biosynthesis of NADP. Catalyzes specifically the phosphorylation on 2'-hydroxyl of the adenosine moiety of NAD to yield NADP.</text>
</comment>
<keyword evidence="5 8" id="KW-0521">NADP</keyword>
<feature type="binding site" evidence="8">
    <location>
        <begin position="122"/>
        <end position="123"/>
    </location>
    <ligand>
        <name>NAD(+)</name>
        <dbReference type="ChEBI" id="CHEBI:57540"/>
    </ligand>
</feature>
<dbReference type="OrthoDB" id="9774737at2"/>
<dbReference type="Pfam" id="PF20143">
    <property type="entry name" value="NAD_kinase_C"/>
    <property type="match status" value="1"/>
</dbReference>
<comment type="caution">
    <text evidence="9">The sequence shown here is derived from an EMBL/GenBank/DDBJ whole genome shotgun (WGS) entry which is preliminary data.</text>
</comment>
<evidence type="ECO:0000256" key="4">
    <source>
        <dbReference type="ARBA" id="ARBA00022840"/>
    </source>
</evidence>
<dbReference type="GO" id="GO:0005524">
    <property type="term" value="F:ATP binding"/>
    <property type="evidence" value="ECO:0007669"/>
    <property type="project" value="UniProtKB-KW"/>
</dbReference>
<reference evidence="9 10" key="1">
    <citation type="journal article" date="2015" name="Genome Announc.">
        <title>Expanding the biotechnology potential of lactobacilli through comparative genomics of 213 strains and associated genera.</title>
        <authorList>
            <person name="Sun Z."/>
            <person name="Harris H.M."/>
            <person name="McCann A."/>
            <person name="Guo C."/>
            <person name="Argimon S."/>
            <person name="Zhang W."/>
            <person name="Yang X."/>
            <person name="Jeffery I.B."/>
            <person name="Cooney J.C."/>
            <person name="Kagawa T.F."/>
            <person name="Liu W."/>
            <person name="Song Y."/>
            <person name="Salvetti E."/>
            <person name="Wrobel A."/>
            <person name="Rasinkangas P."/>
            <person name="Parkhill J."/>
            <person name="Rea M.C."/>
            <person name="O'Sullivan O."/>
            <person name="Ritari J."/>
            <person name="Douillard F.P."/>
            <person name="Paul Ross R."/>
            <person name="Yang R."/>
            <person name="Briner A.E."/>
            <person name="Felis G.E."/>
            <person name="de Vos W.M."/>
            <person name="Barrangou R."/>
            <person name="Klaenhammer T.R."/>
            <person name="Caufield P.W."/>
            <person name="Cui Y."/>
            <person name="Zhang H."/>
            <person name="O'Toole P.W."/>
        </authorList>
    </citation>
    <scope>NUCLEOTIDE SEQUENCE [LARGE SCALE GENOMIC DNA]</scope>
    <source>
        <strain evidence="9 10">DSM 23026</strain>
    </source>
</reference>
<keyword evidence="4 8" id="KW-0067">ATP-binding</keyword>
<protein>
    <recommendedName>
        <fullName evidence="8">NAD kinase</fullName>
        <ecNumber evidence="8">2.7.1.23</ecNumber>
    </recommendedName>
    <alternativeName>
        <fullName evidence="8">ATP-dependent NAD kinase</fullName>
    </alternativeName>
</protein>
<comment type="caution">
    <text evidence="8">Lacks conserved residue(s) required for the propagation of feature annotation.</text>
</comment>
<comment type="subcellular location">
    <subcellularLocation>
        <location evidence="8">Cytoplasm</location>
    </subcellularLocation>
</comment>
<dbReference type="RefSeq" id="WP_057799788.1">
    <property type="nucleotide sequence ID" value="NZ_BJZZ01000019.1"/>
</dbReference>
<keyword evidence="6 8" id="KW-0520">NAD</keyword>
<proteinExistence type="inferred from homology"/>
<keyword evidence="2 8" id="KW-0547">Nucleotide-binding</keyword>
<evidence type="ECO:0000313" key="9">
    <source>
        <dbReference type="EMBL" id="KRO24811.1"/>
    </source>
</evidence>
<dbReference type="Gene3D" id="3.40.50.10330">
    <property type="entry name" value="Probable inorganic polyphosphate/atp-NAD kinase, domain 1"/>
    <property type="match status" value="1"/>
</dbReference>
<dbReference type="InterPro" id="IPR017437">
    <property type="entry name" value="ATP-NAD_kinase_PpnK-typ_C"/>
</dbReference>
<keyword evidence="3 8" id="KW-0418">Kinase</keyword>